<keyword evidence="2" id="KW-1003">Cell membrane</keyword>
<proteinExistence type="predicted"/>
<sequence length="202" mass="21223">MLVSIDQAILTFTVAAIALLASPGPATLALAASGAVHGMRRSLLFFTGIILGLIVAITLVDAGLYIALHGIPWLSTVLMGACSLYILYLAYGIATAEPLNDRPAVSTPGLAAGFMLSLTNIKAYAAFTALLGSFTLGLPLPWEAVAKASICLLVCTVFDVLWLFAGSQLRSLFNHPIWSRALNGGFAILMVLTVAWSLMLAE</sequence>
<dbReference type="OrthoDB" id="6871781at2"/>
<keyword evidence="4 6" id="KW-1133">Transmembrane helix</keyword>
<evidence type="ECO:0000313" key="8">
    <source>
        <dbReference type="Proteomes" id="UP000182272"/>
    </source>
</evidence>
<gene>
    <name evidence="7" type="ORF">SAMN05216581_3841</name>
</gene>
<reference evidence="7 8" key="1">
    <citation type="submission" date="2016-10" db="EMBL/GenBank/DDBJ databases">
        <authorList>
            <person name="de Groot N.N."/>
        </authorList>
    </citation>
    <scope>NUCLEOTIDE SEQUENCE [LARGE SCALE GENOMIC DNA]</scope>
    <source>
        <strain evidence="7 8">LMG 2158</strain>
    </source>
</reference>
<feature type="transmembrane region" description="Helical" evidence="6">
    <location>
        <begin position="73"/>
        <end position="91"/>
    </location>
</feature>
<feature type="transmembrane region" description="Helical" evidence="6">
    <location>
        <begin position="144"/>
        <end position="165"/>
    </location>
</feature>
<keyword evidence="5 6" id="KW-0472">Membrane</keyword>
<dbReference type="Pfam" id="PF01810">
    <property type="entry name" value="LysE"/>
    <property type="match status" value="1"/>
</dbReference>
<dbReference type="AlphaFoldDB" id="A0A1H6P427"/>
<protein>
    <submittedName>
        <fullName evidence="7">Threonine/homoserine/homoserine lactone efflux protein</fullName>
    </submittedName>
</protein>
<dbReference type="RefSeq" id="WP_010450777.1">
    <property type="nucleotide sequence ID" value="NZ_CP087202.1"/>
</dbReference>
<evidence type="ECO:0000313" key="7">
    <source>
        <dbReference type="EMBL" id="SEI18981.1"/>
    </source>
</evidence>
<evidence type="ECO:0000256" key="6">
    <source>
        <dbReference type="SAM" id="Phobius"/>
    </source>
</evidence>
<dbReference type="GO" id="GO:0005886">
    <property type="term" value="C:plasma membrane"/>
    <property type="evidence" value="ECO:0007669"/>
    <property type="project" value="UniProtKB-SubCell"/>
</dbReference>
<feature type="transmembrane region" description="Helical" evidence="6">
    <location>
        <begin position="111"/>
        <end position="132"/>
    </location>
</feature>
<dbReference type="PANTHER" id="PTHR30086">
    <property type="entry name" value="ARGININE EXPORTER PROTEIN ARGO"/>
    <property type="match status" value="1"/>
</dbReference>
<dbReference type="PANTHER" id="PTHR30086:SF20">
    <property type="entry name" value="ARGININE EXPORTER PROTEIN ARGO-RELATED"/>
    <property type="match status" value="1"/>
</dbReference>
<organism evidence="7 8">
    <name type="scientific">Pseudomonas asplenii</name>
    <dbReference type="NCBI Taxonomy" id="53407"/>
    <lineage>
        <taxon>Bacteria</taxon>
        <taxon>Pseudomonadati</taxon>
        <taxon>Pseudomonadota</taxon>
        <taxon>Gammaproteobacteria</taxon>
        <taxon>Pseudomonadales</taxon>
        <taxon>Pseudomonadaceae</taxon>
        <taxon>Pseudomonas</taxon>
    </lineage>
</organism>
<feature type="transmembrane region" description="Helical" evidence="6">
    <location>
        <begin position="177"/>
        <end position="201"/>
    </location>
</feature>
<keyword evidence="3 6" id="KW-0812">Transmembrane</keyword>
<dbReference type="InterPro" id="IPR001123">
    <property type="entry name" value="LeuE-type"/>
</dbReference>
<evidence type="ECO:0000256" key="3">
    <source>
        <dbReference type="ARBA" id="ARBA00022692"/>
    </source>
</evidence>
<dbReference type="GO" id="GO:0033228">
    <property type="term" value="P:cysteine export across plasma membrane"/>
    <property type="evidence" value="ECO:0007669"/>
    <property type="project" value="TreeGrafter"/>
</dbReference>
<evidence type="ECO:0000256" key="1">
    <source>
        <dbReference type="ARBA" id="ARBA00004651"/>
    </source>
</evidence>
<feature type="transmembrane region" description="Helical" evidence="6">
    <location>
        <begin position="41"/>
        <end position="66"/>
    </location>
</feature>
<evidence type="ECO:0000256" key="4">
    <source>
        <dbReference type="ARBA" id="ARBA00022989"/>
    </source>
</evidence>
<dbReference type="GO" id="GO:0015171">
    <property type="term" value="F:amino acid transmembrane transporter activity"/>
    <property type="evidence" value="ECO:0007669"/>
    <property type="project" value="TreeGrafter"/>
</dbReference>
<evidence type="ECO:0000256" key="5">
    <source>
        <dbReference type="ARBA" id="ARBA00023136"/>
    </source>
</evidence>
<name>A0A1H6P427_9PSED</name>
<dbReference type="EMBL" id="LT629972">
    <property type="protein sequence ID" value="SEI18981.1"/>
    <property type="molecule type" value="Genomic_DNA"/>
</dbReference>
<dbReference type="Proteomes" id="UP000182272">
    <property type="component" value="Chromosome I"/>
</dbReference>
<comment type="subcellular location">
    <subcellularLocation>
        <location evidence="1">Cell membrane</location>
        <topology evidence="1">Multi-pass membrane protein</topology>
    </subcellularLocation>
</comment>
<accession>A0A1H6P427</accession>
<evidence type="ECO:0000256" key="2">
    <source>
        <dbReference type="ARBA" id="ARBA00022475"/>
    </source>
</evidence>